<evidence type="ECO:0000313" key="3">
    <source>
        <dbReference type="Proteomes" id="UP000824334"/>
    </source>
</evidence>
<evidence type="ECO:0000313" key="2">
    <source>
        <dbReference type="EMBL" id="QYC10328.1"/>
    </source>
</evidence>
<keyword evidence="1" id="KW-0812">Transmembrane</keyword>
<reference evidence="2 3" key="1">
    <citation type="submission" date="2021-07" db="EMBL/GenBank/DDBJ databases">
        <title>Isolation and characterization of bacteria from a gold mining with a capacity of golden bioaccumulation.</title>
        <authorList>
            <person name="Yang X.J."/>
        </authorList>
    </citation>
    <scope>NUCLEOTIDE SEQUENCE [LARGE SCALE GENOMIC DNA]</scope>
    <source>
        <strain evidence="2 3">Au29</strain>
    </source>
</reference>
<protein>
    <submittedName>
        <fullName evidence="2">Uncharacterized protein</fullName>
    </submittedName>
</protein>
<keyword evidence="3" id="KW-1185">Reference proteome</keyword>
<name>A0ABX8TGH2_9CAUL</name>
<dbReference type="EMBL" id="CP080034">
    <property type="protein sequence ID" value="QYC10328.1"/>
    <property type="molecule type" value="Genomic_DNA"/>
</dbReference>
<proteinExistence type="predicted"/>
<keyword evidence="1" id="KW-1133">Transmembrane helix</keyword>
<keyword evidence="1" id="KW-0472">Membrane</keyword>
<sequence length="172" mass="18835">MSYLDTAGLVWKIVRAISPAIVAMTTIAGIWLCVSGFVPVLIRLGNGLKRRKIAIFAKGDMRGSLHALFADSKLFNTKNIISVTHDGDFGRAEDASVYLVHWPDWPDEMARIIALKKDAVPLVLYAPQGKGQVPPETIALLEQQRNVALANLRGRLLNDVVVSLITSAYAKK</sequence>
<organism evidence="2 3">
    <name type="scientific">Brevundimonas nasdae</name>
    <dbReference type="NCBI Taxonomy" id="172043"/>
    <lineage>
        <taxon>Bacteria</taxon>
        <taxon>Pseudomonadati</taxon>
        <taxon>Pseudomonadota</taxon>
        <taxon>Alphaproteobacteria</taxon>
        <taxon>Caulobacterales</taxon>
        <taxon>Caulobacteraceae</taxon>
        <taxon>Brevundimonas</taxon>
    </lineage>
</organism>
<dbReference type="RefSeq" id="WP_219353125.1">
    <property type="nucleotide sequence ID" value="NZ_CP080034.1"/>
</dbReference>
<accession>A0ABX8TGH2</accession>
<dbReference type="GeneID" id="94377106"/>
<feature type="transmembrane region" description="Helical" evidence="1">
    <location>
        <begin position="20"/>
        <end position="42"/>
    </location>
</feature>
<evidence type="ECO:0000256" key="1">
    <source>
        <dbReference type="SAM" id="Phobius"/>
    </source>
</evidence>
<gene>
    <name evidence="2" type="ORF">KWG56_17580</name>
</gene>
<dbReference type="Proteomes" id="UP000824334">
    <property type="component" value="Chromosome"/>
</dbReference>